<keyword evidence="3" id="KW-1005">Bacterial flagellum biogenesis</keyword>
<evidence type="ECO:0000256" key="4">
    <source>
        <dbReference type="ARBA" id="ARBA00023186"/>
    </source>
</evidence>
<gene>
    <name evidence="6" type="primary">fliT</name>
    <name evidence="6" type="ORF">Tchar_00266</name>
</gene>
<dbReference type="AlphaFoldDB" id="A0A554XK60"/>
<sequence length="102" mass="11606">MNAPTVDVLDFYRALQDVSERMLQAAEQDDWDRVVEMEEACAVLIEQLRAQGEAALSPEQRAEKHRIMLAILRHDARIRALAEPWLDVWGDVGLGSRSVLLH</sequence>
<keyword evidence="4" id="KW-0143">Chaperone</keyword>
<keyword evidence="6" id="KW-0282">Flagellum</keyword>
<comment type="subcellular location">
    <subcellularLocation>
        <location evidence="1">Cytoplasm</location>
        <location evidence="1">Cytosol</location>
    </subcellularLocation>
</comment>
<evidence type="ECO:0000313" key="6">
    <source>
        <dbReference type="EMBL" id="TSE36215.1"/>
    </source>
</evidence>
<dbReference type="GO" id="GO:0044781">
    <property type="term" value="P:bacterial-type flagellum organization"/>
    <property type="evidence" value="ECO:0007669"/>
    <property type="project" value="UniProtKB-KW"/>
</dbReference>
<dbReference type="EMBL" id="VJON01000002">
    <property type="protein sequence ID" value="TSE36215.1"/>
    <property type="molecule type" value="Genomic_DNA"/>
</dbReference>
<keyword evidence="6" id="KW-0969">Cilium</keyword>
<proteinExistence type="predicted"/>
<keyword evidence="6" id="KW-0966">Cell projection</keyword>
<dbReference type="InterPro" id="IPR008622">
    <property type="entry name" value="FliT"/>
</dbReference>
<organism evidence="6 7">
    <name type="scientific">Tepidimonas charontis</name>
    <dbReference type="NCBI Taxonomy" id="2267262"/>
    <lineage>
        <taxon>Bacteria</taxon>
        <taxon>Pseudomonadati</taxon>
        <taxon>Pseudomonadota</taxon>
        <taxon>Betaproteobacteria</taxon>
        <taxon>Burkholderiales</taxon>
        <taxon>Tepidimonas</taxon>
    </lineage>
</organism>
<dbReference type="Pfam" id="PF05400">
    <property type="entry name" value="FliT"/>
    <property type="match status" value="1"/>
</dbReference>
<keyword evidence="2" id="KW-0963">Cytoplasm</keyword>
<evidence type="ECO:0000313" key="7">
    <source>
        <dbReference type="Proteomes" id="UP000318294"/>
    </source>
</evidence>
<accession>A0A554XK60</accession>
<reference evidence="6 7" key="1">
    <citation type="submission" date="2019-07" db="EMBL/GenBank/DDBJ databases">
        <title>Tepidimonas charontis SPSP-6 draft genome.</title>
        <authorList>
            <person name="Da Costa M.S."/>
            <person name="Froufe H.J.C."/>
            <person name="Egas C."/>
            <person name="Albuquerque L."/>
        </authorList>
    </citation>
    <scope>NUCLEOTIDE SEQUENCE [LARGE SCALE GENOMIC DNA]</scope>
    <source>
        <strain evidence="6 7">SPSP-6</strain>
    </source>
</reference>
<dbReference type="OrthoDB" id="8687480at2"/>
<evidence type="ECO:0000256" key="2">
    <source>
        <dbReference type="ARBA" id="ARBA00022490"/>
    </source>
</evidence>
<evidence type="ECO:0000256" key="5">
    <source>
        <dbReference type="ARBA" id="ARBA00093797"/>
    </source>
</evidence>
<dbReference type="Gene3D" id="1.20.58.380">
    <property type="entry name" value="Flagellar protein flit"/>
    <property type="match status" value="1"/>
</dbReference>
<protein>
    <recommendedName>
        <fullName evidence="5">Flagellar protein FliT</fullName>
    </recommendedName>
</protein>
<name>A0A554XK60_9BURK</name>
<dbReference type="Proteomes" id="UP000318294">
    <property type="component" value="Unassembled WGS sequence"/>
</dbReference>
<keyword evidence="7" id="KW-1185">Reference proteome</keyword>
<comment type="caution">
    <text evidence="6">The sequence shown here is derived from an EMBL/GenBank/DDBJ whole genome shotgun (WGS) entry which is preliminary data.</text>
</comment>
<dbReference type="RefSeq" id="WP_144327295.1">
    <property type="nucleotide sequence ID" value="NZ_VJON01000002.1"/>
</dbReference>
<evidence type="ECO:0000256" key="1">
    <source>
        <dbReference type="ARBA" id="ARBA00004514"/>
    </source>
</evidence>
<evidence type="ECO:0000256" key="3">
    <source>
        <dbReference type="ARBA" id="ARBA00022795"/>
    </source>
</evidence>